<dbReference type="InterPro" id="IPR015424">
    <property type="entry name" value="PyrdxlP-dep_Trfase"/>
</dbReference>
<dbReference type="EC" id="2.6.1.22" evidence="5"/>
<evidence type="ECO:0000256" key="11">
    <source>
        <dbReference type="ARBA" id="ARBA00030204"/>
    </source>
</evidence>
<dbReference type="Gene3D" id="3.40.640.10">
    <property type="entry name" value="Type I PLP-dependent aspartate aminotransferase-like (Major domain)"/>
    <property type="match status" value="1"/>
</dbReference>
<dbReference type="InterPro" id="IPR050103">
    <property type="entry name" value="Class-III_PLP-dep_AT"/>
</dbReference>
<dbReference type="InterPro" id="IPR015422">
    <property type="entry name" value="PyrdxlP-dep_Trfase_small"/>
</dbReference>
<evidence type="ECO:0000256" key="12">
    <source>
        <dbReference type="ARBA" id="ARBA00030857"/>
    </source>
</evidence>
<dbReference type="InterPro" id="IPR005814">
    <property type="entry name" value="Aminotrans_3"/>
</dbReference>
<evidence type="ECO:0000256" key="9">
    <source>
        <dbReference type="ARBA" id="ARBA00022898"/>
    </source>
</evidence>
<reference evidence="17" key="1">
    <citation type="submission" date="2022-12" db="EMBL/GenBank/DDBJ databases">
        <authorList>
            <person name="Krivoruchko A.V."/>
            <person name="Elkin A."/>
        </authorList>
    </citation>
    <scope>NUCLEOTIDE SEQUENCE</scope>
    <source>
        <strain evidence="17">IEGM 1388</strain>
    </source>
</reference>
<evidence type="ECO:0000256" key="4">
    <source>
        <dbReference type="ARBA" id="ARBA00008954"/>
    </source>
</evidence>
<dbReference type="Pfam" id="PF00202">
    <property type="entry name" value="Aminotran_3"/>
    <property type="match status" value="1"/>
</dbReference>
<dbReference type="PIRSF" id="PIRSF000521">
    <property type="entry name" value="Transaminase_4ab_Lys_Orn"/>
    <property type="match status" value="1"/>
</dbReference>
<comment type="cofactor">
    <cofactor evidence="2">
        <name>pyridoxal 5'-phosphate</name>
        <dbReference type="ChEBI" id="CHEBI:597326"/>
    </cofactor>
</comment>
<dbReference type="NCBIfam" id="NF004714">
    <property type="entry name" value="PRK06058.1"/>
    <property type="match status" value="1"/>
</dbReference>
<keyword evidence="7 17" id="KW-0032">Aminotransferase</keyword>
<keyword evidence="18" id="KW-1185">Reference proteome</keyword>
<name>A0ABT4MY33_GORRU</name>
<organism evidence="17 18">
    <name type="scientific">Gordonia rubripertincta</name>
    <name type="common">Rhodococcus corallinus</name>
    <dbReference type="NCBI Taxonomy" id="36822"/>
    <lineage>
        <taxon>Bacteria</taxon>
        <taxon>Bacillati</taxon>
        <taxon>Actinomycetota</taxon>
        <taxon>Actinomycetes</taxon>
        <taxon>Mycobacteriales</taxon>
        <taxon>Gordoniaceae</taxon>
        <taxon>Gordonia</taxon>
    </lineage>
</organism>
<evidence type="ECO:0000256" key="2">
    <source>
        <dbReference type="ARBA" id="ARBA00001933"/>
    </source>
</evidence>
<evidence type="ECO:0000256" key="16">
    <source>
        <dbReference type="RuleBase" id="RU003560"/>
    </source>
</evidence>
<dbReference type="InterPro" id="IPR049704">
    <property type="entry name" value="Aminotrans_3_PPA_site"/>
</dbReference>
<evidence type="ECO:0000313" key="18">
    <source>
        <dbReference type="Proteomes" id="UP001067235"/>
    </source>
</evidence>
<evidence type="ECO:0000256" key="15">
    <source>
        <dbReference type="ARBA" id="ARBA00050054"/>
    </source>
</evidence>
<dbReference type="CDD" id="cd00610">
    <property type="entry name" value="OAT_like"/>
    <property type="match status" value="1"/>
</dbReference>
<dbReference type="PANTHER" id="PTHR11986">
    <property type="entry name" value="AMINOTRANSFERASE CLASS III"/>
    <property type="match status" value="1"/>
</dbReference>
<dbReference type="InterPro" id="IPR015421">
    <property type="entry name" value="PyrdxlP-dep_Trfase_major"/>
</dbReference>
<dbReference type="Proteomes" id="UP001067235">
    <property type="component" value="Unassembled WGS sequence"/>
</dbReference>
<gene>
    <name evidence="17" type="primary">gabT</name>
    <name evidence="17" type="ORF">O4213_18095</name>
</gene>
<comment type="catalytic activity">
    <reaction evidence="1">
        <text>(S)-3-amino-2-methylpropanoate + 2-oxoglutarate = 2-methyl-3-oxopropanoate + L-glutamate</text>
        <dbReference type="Rhea" id="RHEA:13993"/>
        <dbReference type="ChEBI" id="CHEBI:16810"/>
        <dbReference type="ChEBI" id="CHEBI:29985"/>
        <dbReference type="ChEBI" id="CHEBI:57700"/>
        <dbReference type="ChEBI" id="CHEBI:58655"/>
        <dbReference type="EC" id="2.6.1.22"/>
    </reaction>
</comment>
<comment type="similarity">
    <text evidence="4 16">Belongs to the class-III pyridoxal-phosphate-dependent aminotransferase family.</text>
</comment>
<dbReference type="InterPro" id="IPR004632">
    <property type="entry name" value="4NH2But_aminotransferase_bac"/>
</dbReference>
<evidence type="ECO:0000256" key="7">
    <source>
        <dbReference type="ARBA" id="ARBA00022576"/>
    </source>
</evidence>
<evidence type="ECO:0000313" key="17">
    <source>
        <dbReference type="EMBL" id="MCZ4551907.1"/>
    </source>
</evidence>
<evidence type="ECO:0000256" key="8">
    <source>
        <dbReference type="ARBA" id="ARBA00022679"/>
    </source>
</evidence>
<accession>A0ABT4MY33</accession>
<dbReference type="RefSeq" id="WP_301572953.1">
    <property type="nucleotide sequence ID" value="NZ_JAPWIE010000005.1"/>
</dbReference>
<keyword evidence="8 17" id="KW-0808">Transferase</keyword>
<dbReference type="EC" id="2.6.1.19" evidence="6"/>
<evidence type="ECO:0000256" key="6">
    <source>
        <dbReference type="ARBA" id="ARBA00012912"/>
    </source>
</evidence>
<dbReference type="SUPFAM" id="SSF53383">
    <property type="entry name" value="PLP-dependent transferases"/>
    <property type="match status" value="1"/>
</dbReference>
<dbReference type="GO" id="GO:0034386">
    <property type="term" value="F:4-aminobutyrate:2-oxoglutarate transaminase activity"/>
    <property type="evidence" value="ECO:0007669"/>
    <property type="project" value="UniProtKB-EC"/>
</dbReference>
<dbReference type="PROSITE" id="PS00600">
    <property type="entry name" value="AA_TRANSFER_CLASS_3"/>
    <property type="match status" value="1"/>
</dbReference>
<evidence type="ECO:0000256" key="10">
    <source>
        <dbReference type="ARBA" id="ARBA00029760"/>
    </source>
</evidence>
<dbReference type="Gene3D" id="3.90.1150.10">
    <property type="entry name" value="Aspartate Aminotransferase, domain 1"/>
    <property type="match status" value="1"/>
</dbReference>
<proteinExistence type="inferred from homology"/>
<dbReference type="EMBL" id="JAPWIE010000005">
    <property type="protein sequence ID" value="MCZ4551907.1"/>
    <property type="molecule type" value="Genomic_DNA"/>
</dbReference>
<comment type="pathway">
    <text evidence="3">Amino-acid degradation; 4-aminobutanoate degradation.</text>
</comment>
<sequence length="446" mass="46337">MTQPQYRLPQKRNLVTTLPGPKSSELQGRRAMAVAGGVGSSVPVYAADADGGVIVDVDGNSLIDFGSGIAVTTVGAGNAAVAAAVAEQASHFTHTCFMVTPYEGYVAVAERLNHLTPGDHQKRTVLFNSGAEAVENAIKVARLATGRDAVVAFDHAYHGRTNLTMALTAKTMPYKYGFGPFAPEVYRIPMSYPYRDGLDGAEAAKRAISMMDKQIGGDQLAAIIIEPIQGEGGFIVPAPGFLPALADWARSNGIVFIADEVQSGFARTGAWFASDHEGIVPDLVTMAKGIAGGMPLSALTGRADLLDAVHAGGLGGTYGGNPVACAAALAAMDVMKDLDLPARARHIEELAGGRLRAMASVTPEIGEVRGRGAMLAIELVKPGGTEPNPELTKALVAACLGQGLVLLSCGTYGNVIRLLPPLVIDDALLNDGLDVLENALNDLTGR</sequence>
<dbReference type="PANTHER" id="PTHR11986:SF58">
    <property type="entry name" value="LEUCINE_METHIONINE RACEMASE"/>
    <property type="match status" value="1"/>
</dbReference>
<protein>
    <recommendedName>
        <fullName evidence="12">(S)-3-amino-2-methylpropionate transaminase</fullName>
        <ecNumber evidence="6">2.6.1.19</ecNumber>
        <ecNumber evidence="5">2.6.1.22</ecNumber>
    </recommendedName>
    <alternativeName>
        <fullName evidence="13">GABA aminotransferase</fullName>
    </alternativeName>
    <alternativeName>
        <fullName evidence="11">Gamma-amino-N-butyrate transaminase</fullName>
    </alternativeName>
    <alternativeName>
        <fullName evidence="15">Glutamate:succinic semialdehyde transaminase</fullName>
    </alternativeName>
    <alternativeName>
        <fullName evidence="10">L-AIBAT</fullName>
    </alternativeName>
</protein>
<comment type="caution">
    <text evidence="17">The sequence shown here is derived from an EMBL/GenBank/DDBJ whole genome shotgun (WGS) entry which is preliminary data.</text>
</comment>
<evidence type="ECO:0000256" key="1">
    <source>
        <dbReference type="ARBA" id="ARBA00001750"/>
    </source>
</evidence>
<dbReference type="NCBIfam" id="TIGR00700">
    <property type="entry name" value="GABAtrnsam"/>
    <property type="match status" value="1"/>
</dbReference>
<evidence type="ECO:0000256" key="14">
    <source>
        <dbReference type="ARBA" id="ARBA00048021"/>
    </source>
</evidence>
<comment type="catalytic activity">
    <reaction evidence="14">
        <text>4-aminobutanoate + 2-oxoglutarate = succinate semialdehyde + L-glutamate</text>
        <dbReference type="Rhea" id="RHEA:23352"/>
        <dbReference type="ChEBI" id="CHEBI:16810"/>
        <dbReference type="ChEBI" id="CHEBI:29985"/>
        <dbReference type="ChEBI" id="CHEBI:57706"/>
        <dbReference type="ChEBI" id="CHEBI:59888"/>
        <dbReference type="EC" id="2.6.1.19"/>
    </reaction>
</comment>
<evidence type="ECO:0000256" key="3">
    <source>
        <dbReference type="ARBA" id="ARBA00005176"/>
    </source>
</evidence>
<evidence type="ECO:0000256" key="5">
    <source>
        <dbReference type="ARBA" id="ARBA00012876"/>
    </source>
</evidence>
<evidence type="ECO:0000256" key="13">
    <source>
        <dbReference type="ARBA" id="ARBA00031787"/>
    </source>
</evidence>
<keyword evidence="9 16" id="KW-0663">Pyridoxal phosphate</keyword>